<keyword evidence="5 13" id="KW-0349">Heme</keyword>
<protein>
    <recommendedName>
        <fullName evidence="17">Cytochrome P450</fullName>
    </recommendedName>
</protein>
<organism evidence="15 16">
    <name type="scientific">Collybiopsis luxurians FD-317 M1</name>
    <dbReference type="NCBI Taxonomy" id="944289"/>
    <lineage>
        <taxon>Eukaryota</taxon>
        <taxon>Fungi</taxon>
        <taxon>Dikarya</taxon>
        <taxon>Basidiomycota</taxon>
        <taxon>Agaricomycotina</taxon>
        <taxon>Agaricomycetes</taxon>
        <taxon>Agaricomycetidae</taxon>
        <taxon>Agaricales</taxon>
        <taxon>Marasmiineae</taxon>
        <taxon>Omphalotaceae</taxon>
        <taxon>Collybiopsis</taxon>
        <taxon>Collybiopsis luxurians</taxon>
    </lineage>
</organism>
<evidence type="ECO:0000256" key="10">
    <source>
        <dbReference type="ARBA" id="ARBA00023004"/>
    </source>
</evidence>
<evidence type="ECO:0000313" key="16">
    <source>
        <dbReference type="Proteomes" id="UP000053593"/>
    </source>
</evidence>
<evidence type="ECO:0000256" key="14">
    <source>
        <dbReference type="SAM" id="Phobius"/>
    </source>
</evidence>
<evidence type="ECO:0000313" key="15">
    <source>
        <dbReference type="EMBL" id="KIK58322.1"/>
    </source>
</evidence>
<dbReference type="Gene3D" id="1.10.630.10">
    <property type="entry name" value="Cytochrome P450"/>
    <property type="match status" value="1"/>
</dbReference>
<evidence type="ECO:0000256" key="3">
    <source>
        <dbReference type="ARBA" id="ARBA00004721"/>
    </source>
</evidence>
<keyword evidence="16" id="KW-1185">Reference proteome</keyword>
<gene>
    <name evidence="15" type="ORF">GYMLUDRAFT_45535</name>
</gene>
<sequence>MWSALQLVLSIVASIFLYHLFKVIRWIFFHPLSYTAKPALRGPPSPSWLLGHLKLTWFNVYRPGETSIFDKWRELYGNTFSVKGPFGKQGIVTMDTKTIQHILKNDHIYVKPPSTQGILRMMLGEAPSVLLSEGAQHRAQRKVMNPAFGPNHIRELTRTFFEKATELRDIWANHVQPSGIGKVDAADWLSKATMDVIGLTGFNYSFNALNDRGQVNELNQTLGAMIRTTFKPSTVWMLVLTALPIRPLLRALSWASGTTAAMQNAAERMQRIGREILAESKAYLAATGEKDGSVGARDLISLLLKSNMSTEIPPEERMSDVDVIAQIPTFVIAGFETTSVSTTWALFELAQNPQIQSKLREELLSVHTSTPRMEQLNELPHLDAFVRETLRLHAPLTATYRAATQDDLLPLTQPIIDGEGKIHNELLIRKGQNISLSLFEVNTDKSLWGPDAYEFKPDRWLSIPDSVNTIPGVWSNLMTFLGGPRGCIGWRFALIEMKALLFTLVRSFELQLDVPKEELVVVSAASMQRPSLRSEPNRARLPLLIRPLQMSEH</sequence>
<dbReference type="PANTHER" id="PTHR24305">
    <property type="entry name" value="CYTOCHROME P450"/>
    <property type="match status" value="1"/>
</dbReference>
<proteinExistence type="inferred from homology"/>
<keyword evidence="11" id="KW-0503">Monooxygenase</keyword>
<dbReference type="InterPro" id="IPR036396">
    <property type="entry name" value="Cyt_P450_sf"/>
</dbReference>
<evidence type="ECO:0008006" key="17">
    <source>
        <dbReference type="Google" id="ProtNLM"/>
    </source>
</evidence>
<keyword evidence="8 14" id="KW-1133">Transmembrane helix</keyword>
<dbReference type="PRINTS" id="PR00465">
    <property type="entry name" value="EP450IV"/>
</dbReference>
<dbReference type="GO" id="GO:0020037">
    <property type="term" value="F:heme binding"/>
    <property type="evidence" value="ECO:0007669"/>
    <property type="project" value="InterPro"/>
</dbReference>
<evidence type="ECO:0000256" key="2">
    <source>
        <dbReference type="ARBA" id="ARBA00004370"/>
    </source>
</evidence>
<comment type="pathway">
    <text evidence="3">Secondary metabolite biosynthesis; terpenoid biosynthesis.</text>
</comment>
<evidence type="ECO:0000256" key="4">
    <source>
        <dbReference type="ARBA" id="ARBA00010617"/>
    </source>
</evidence>
<evidence type="ECO:0000256" key="5">
    <source>
        <dbReference type="ARBA" id="ARBA00022617"/>
    </source>
</evidence>
<keyword evidence="9" id="KW-0560">Oxidoreductase</keyword>
<dbReference type="HOGENOM" id="CLU_001570_5_11_1"/>
<dbReference type="OrthoDB" id="1470350at2759"/>
<keyword evidence="7 13" id="KW-0479">Metal-binding</keyword>
<comment type="similarity">
    <text evidence="4">Belongs to the cytochrome P450 family.</text>
</comment>
<dbReference type="GO" id="GO:0016020">
    <property type="term" value="C:membrane"/>
    <property type="evidence" value="ECO:0007669"/>
    <property type="project" value="UniProtKB-SubCell"/>
</dbReference>
<feature type="binding site" description="axial binding residue" evidence="13">
    <location>
        <position position="487"/>
    </location>
    <ligand>
        <name>heme</name>
        <dbReference type="ChEBI" id="CHEBI:30413"/>
    </ligand>
    <ligandPart>
        <name>Fe</name>
        <dbReference type="ChEBI" id="CHEBI:18248"/>
    </ligandPart>
</feature>
<accession>A0A0D0CJ17</accession>
<dbReference type="Proteomes" id="UP000053593">
    <property type="component" value="Unassembled WGS sequence"/>
</dbReference>
<evidence type="ECO:0000256" key="11">
    <source>
        <dbReference type="ARBA" id="ARBA00023033"/>
    </source>
</evidence>
<evidence type="ECO:0000256" key="12">
    <source>
        <dbReference type="ARBA" id="ARBA00023136"/>
    </source>
</evidence>
<dbReference type="GO" id="GO:0004497">
    <property type="term" value="F:monooxygenase activity"/>
    <property type="evidence" value="ECO:0007669"/>
    <property type="project" value="UniProtKB-KW"/>
</dbReference>
<dbReference type="GO" id="GO:0005506">
    <property type="term" value="F:iron ion binding"/>
    <property type="evidence" value="ECO:0007669"/>
    <property type="project" value="InterPro"/>
</dbReference>
<reference evidence="15 16" key="1">
    <citation type="submission" date="2014-04" db="EMBL/GenBank/DDBJ databases">
        <title>Evolutionary Origins and Diversification of the Mycorrhizal Mutualists.</title>
        <authorList>
            <consortium name="DOE Joint Genome Institute"/>
            <consortium name="Mycorrhizal Genomics Consortium"/>
            <person name="Kohler A."/>
            <person name="Kuo A."/>
            <person name="Nagy L.G."/>
            <person name="Floudas D."/>
            <person name="Copeland A."/>
            <person name="Barry K.W."/>
            <person name="Cichocki N."/>
            <person name="Veneault-Fourrey C."/>
            <person name="LaButti K."/>
            <person name="Lindquist E.A."/>
            <person name="Lipzen A."/>
            <person name="Lundell T."/>
            <person name="Morin E."/>
            <person name="Murat C."/>
            <person name="Riley R."/>
            <person name="Ohm R."/>
            <person name="Sun H."/>
            <person name="Tunlid A."/>
            <person name="Henrissat B."/>
            <person name="Grigoriev I.V."/>
            <person name="Hibbett D.S."/>
            <person name="Martin F."/>
        </authorList>
    </citation>
    <scope>NUCLEOTIDE SEQUENCE [LARGE SCALE GENOMIC DNA]</scope>
    <source>
        <strain evidence="15 16">FD-317 M1</strain>
    </source>
</reference>
<comment type="subcellular location">
    <subcellularLocation>
        <location evidence="2">Membrane</location>
    </subcellularLocation>
</comment>
<dbReference type="GO" id="GO:0016705">
    <property type="term" value="F:oxidoreductase activity, acting on paired donors, with incorporation or reduction of molecular oxygen"/>
    <property type="evidence" value="ECO:0007669"/>
    <property type="project" value="InterPro"/>
</dbReference>
<evidence type="ECO:0000256" key="8">
    <source>
        <dbReference type="ARBA" id="ARBA00022989"/>
    </source>
</evidence>
<dbReference type="PANTHER" id="PTHR24305:SF166">
    <property type="entry name" value="CYTOCHROME P450 12A4, MITOCHONDRIAL-RELATED"/>
    <property type="match status" value="1"/>
</dbReference>
<evidence type="ECO:0000256" key="13">
    <source>
        <dbReference type="PIRSR" id="PIRSR602403-1"/>
    </source>
</evidence>
<dbReference type="InterPro" id="IPR001128">
    <property type="entry name" value="Cyt_P450"/>
</dbReference>
<dbReference type="PRINTS" id="PR00385">
    <property type="entry name" value="P450"/>
</dbReference>
<keyword evidence="6 14" id="KW-0812">Transmembrane</keyword>
<dbReference type="EMBL" id="KN834786">
    <property type="protein sequence ID" value="KIK58322.1"/>
    <property type="molecule type" value="Genomic_DNA"/>
</dbReference>
<dbReference type="CDD" id="cd11069">
    <property type="entry name" value="CYP_FUM15-like"/>
    <property type="match status" value="1"/>
</dbReference>
<dbReference type="Pfam" id="PF00067">
    <property type="entry name" value="p450"/>
    <property type="match status" value="1"/>
</dbReference>
<feature type="transmembrane region" description="Helical" evidence="14">
    <location>
        <begin position="7"/>
        <end position="28"/>
    </location>
</feature>
<evidence type="ECO:0000256" key="6">
    <source>
        <dbReference type="ARBA" id="ARBA00022692"/>
    </source>
</evidence>
<evidence type="ECO:0000256" key="7">
    <source>
        <dbReference type="ARBA" id="ARBA00022723"/>
    </source>
</evidence>
<keyword evidence="10 13" id="KW-0408">Iron</keyword>
<dbReference type="InterPro" id="IPR050121">
    <property type="entry name" value="Cytochrome_P450_monoxygenase"/>
</dbReference>
<dbReference type="InterPro" id="IPR002403">
    <property type="entry name" value="Cyt_P450_E_grp-IV"/>
</dbReference>
<dbReference type="SUPFAM" id="SSF48264">
    <property type="entry name" value="Cytochrome P450"/>
    <property type="match status" value="1"/>
</dbReference>
<name>A0A0D0CJ17_9AGAR</name>
<dbReference type="AlphaFoldDB" id="A0A0D0CJ17"/>
<keyword evidence="12 14" id="KW-0472">Membrane</keyword>
<evidence type="ECO:0000256" key="9">
    <source>
        <dbReference type="ARBA" id="ARBA00023002"/>
    </source>
</evidence>
<evidence type="ECO:0000256" key="1">
    <source>
        <dbReference type="ARBA" id="ARBA00001971"/>
    </source>
</evidence>
<comment type="cofactor">
    <cofactor evidence="1 13">
        <name>heme</name>
        <dbReference type="ChEBI" id="CHEBI:30413"/>
    </cofactor>
</comment>